<feature type="active site" description="Proton donor" evidence="5">
    <location>
        <position position="132"/>
    </location>
</feature>
<dbReference type="KEGG" id="doe:DENOEST_3343"/>
<evidence type="ECO:0000256" key="2">
    <source>
        <dbReference type="ARBA" id="ARBA00001997"/>
    </source>
</evidence>
<protein>
    <recommendedName>
        <fullName evidence="4 6">dTDP-4-dehydrorhamnose 3,5-epimerase</fullName>
        <ecNumber evidence="3 6">5.1.3.13</ecNumber>
    </recommendedName>
    <alternativeName>
        <fullName evidence="6">Thymidine diphospho-4-keto-rhamnose 3,5-epimerase</fullName>
    </alternativeName>
</protein>
<comment type="catalytic activity">
    <reaction evidence="1 6">
        <text>dTDP-4-dehydro-6-deoxy-alpha-D-glucose = dTDP-4-dehydro-beta-L-rhamnose</text>
        <dbReference type="Rhea" id="RHEA:16969"/>
        <dbReference type="ChEBI" id="CHEBI:57649"/>
        <dbReference type="ChEBI" id="CHEBI:62830"/>
        <dbReference type="EC" id="5.1.3.13"/>
    </reaction>
</comment>
<comment type="similarity">
    <text evidence="6">Belongs to the dTDP-4-dehydrorhamnose 3,5-epimerase family.</text>
</comment>
<dbReference type="GO" id="GO:0000271">
    <property type="term" value="P:polysaccharide biosynthetic process"/>
    <property type="evidence" value="ECO:0007669"/>
    <property type="project" value="TreeGrafter"/>
</dbReference>
<evidence type="ECO:0000256" key="6">
    <source>
        <dbReference type="RuleBase" id="RU364069"/>
    </source>
</evidence>
<evidence type="ECO:0000256" key="3">
    <source>
        <dbReference type="ARBA" id="ARBA00012098"/>
    </source>
</evidence>
<proteinExistence type="inferred from homology"/>
<dbReference type="InterPro" id="IPR011051">
    <property type="entry name" value="RmlC_Cupin_sf"/>
</dbReference>
<dbReference type="GO" id="GO:0005829">
    <property type="term" value="C:cytosol"/>
    <property type="evidence" value="ECO:0007669"/>
    <property type="project" value="TreeGrafter"/>
</dbReference>
<dbReference type="AlphaFoldDB" id="A0A6S6Y4Y2"/>
<name>A0A6S6Y4Y2_9PROT</name>
<dbReference type="EMBL" id="LR778301">
    <property type="protein sequence ID" value="CAB1370497.1"/>
    <property type="molecule type" value="Genomic_DNA"/>
</dbReference>
<dbReference type="UniPathway" id="UPA00124"/>
<comment type="function">
    <text evidence="2 6">Catalyzes the epimerization of the C3' and C5'positions of dTDP-6-deoxy-D-xylo-4-hexulose, forming dTDP-6-deoxy-L-lyxo-4-hexulose.</text>
</comment>
<dbReference type="SUPFAM" id="SSF51182">
    <property type="entry name" value="RmlC-like cupins"/>
    <property type="match status" value="1"/>
</dbReference>
<keyword evidence="8" id="KW-1185">Reference proteome</keyword>
<dbReference type="Proteomes" id="UP000515733">
    <property type="component" value="Chromosome"/>
</dbReference>
<dbReference type="PANTHER" id="PTHR21047">
    <property type="entry name" value="DTDP-6-DEOXY-D-GLUCOSE-3,5 EPIMERASE"/>
    <property type="match status" value="1"/>
</dbReference>
<dbReference type="RefSeq" id="WP_145772277.1">
    <property type="nucleotide sequence ID" value="NZ_LR778301.1"/>
</dbReference>
<evidence type="ECO:0000256" key="5">
    <source>
        <dbReference type="PIRSR" id="PIRSR600888-1"/>
    </source>
</evidence>
<keyword evidence="6 7" id="KW-0413">Isomerase</keyword>
<dbReference type="OrthoDB" id="9800680at2"/>
<sequence length="184" mass="20750">MKFTELPLTGAFLIEIEPRTDERGFFARTVCRDEFVHHGIRADFVQQSISYNNRRGIVRGLHLQVAPHQENKLVRVTSGAIYDVIVDLRPDSPTRGRWHAAELSSDNRQALYIPPGLAHGFQTLTDTAEVFYQMTVPHHPQAARTVHWKDSTIGIDWPAPDTALLSPKDNDAPTLAQLETELFA</sequence>
<dbReference type="EC" id="5.1.3.13" evidence="3 6"/>
<reference evidence="7 8" key="1">
    <citation type="submission" date="2020-03" db="EMBL/GenBank/DDBJ databases">
        <authorList>
            <consortium name="Genoscope - CEA"/>
            <person name="William W."/>
        </authorList>
    </citation>
    <scope>NUCLEOTIDE SEQUENCE [LARGE SCALE GENOMIC DNA]</scope>
    <source>
        <strain evidence="8">DSM 16959</strain>
    </source>
</reference>
<dbReference type="GO" id="GO:0019305">
    <property type="term" value="P:dTDP-rhamnose biosynthetic process"/>
    <property type="evidence" value="ECO:0007669"/>
    <property type="project" value="UniProtKB-UniRule"/>
</dbReference>
<dbReference type="CDD" id="cd00438">
    <property type="entry name" value="cupin_RmlC"/>
    <property type="match status" value="1"/>
</dbReference>
<dbReference type="Pfam" id="PF00908">
    <property type="entry name" value="dTDP_sugar_isom"/>
    <property type="match status" value="1"/>
</dbReference>
<evidence type="ECO:0000256" key="4">
    <source>
        <dbReference type="ARBA" id="ARBA00019595"/>
    </source>
</evidence>
<evidence type="ECO:0000313" key="7">
    <source>
        <dbReference type="EMBL" id="CAB1370497.1"/>
    </source>
</evidence>
<comment type="subunit">
    <text evidence="6">Homodimer.</text>
</comment>
<comment type="pathway">
    <text evidence="6">Carbohydrate biosynthesis; dTDP-L-rhamnose biosynthesis.</text>
</comment>
<feature type="active site" description="Proton acceptor" evidence="5">
    <location>
        <position position="62"/>
    </location>
</feature>
<evidence type="ECO:0000256" key="1">
    <source>
        <dbReference type="ARBA" id="ARBA00001298"/>
    </source>
</evidence>
<dbReference type="InterPro" id="IPR014710">
    <property type="entry name" value="RmlC-like_jellyroll"/>
</dbReference>
<organism evidence="7 8">
    <name type="scientific">Denitratisoma oestradiolicum</name>
    <dbReference type="NCBI Taxonomy" id="311182"/>
    <lineage>
        <taxon>Bacteria</taxon>
        <taxon>Pseudomonadati</taxon>
        <taxon>Pseudomonadota</taxon>
        <taxon>Betaproteobacteria</taxon>
        <taxon>Nitrosomonadales</taxon>
        <taxon>Sterolibacteriaceae</taxon>
        <taxon>Denitratisoma</taxon>
    </lineage>
</organism>
<dbReference type="Gene3D" id="2.60.120.10">
    <property type="entry name" value="Jelly Rolls"/>
    <property type="match status" value="1"/>
</dbReference>
<dbReference type="GO" id="GO:0008830">
    <property type="term" value="F:dTDP-4-dehydrorhamnose 3,5-epimerase activity"/>
    <property type="evidence" value="ECO:0007669"/>
    <property type="project" value="UniProtKB-UniRule"/>
</dbReference>
<evidence type="ECO:0000313" key="8">
    <source>
        <dbReference type="Proteomes" id="UP000515733"/>
    </source>
</evidence>
<dbReference type="NCBIfam" id="TIGR01221">
    <property type="entry name" value="rmlC"/>
    <property type="match status" value="1"/>
</dbReference>
<dbReference type="PANTHER" id="PTHR21047:SF2">
    <property type="entry name" value="THYMIDINE DIPHOSPHO-4-KETO-RHAMNOSE 3,5-EPIMERASE"/>
    <property type="match status" value="1"/>
</dbReference>
<accession>A0A6S6Y4Y2</accession>
<gene>
    <name evidence="7" type="primary">rfbC</name>
    <name evidence="7" type="ORF">DENOEST_3343</name>
</gene>
<dbReference type="InterPro" id="IPR000888">
    <property type="entry name" value="RmlC-like"/>
</dbReference>